<reference evidence="26 27" key="1">
    <citation type="submission" date="2017-11" db="EMBL/GenBank/DDBJ databases">
        <title>Draft genome sequence of Rhizobiales bacterium SY3-13.</title>
        <authorList>
            <person name="Sun C."/>
        </authorList>
    </citation>
    <scope>NUCLEOTIDE SEQUENCE [LARGE SCALE GENOMIC DNA]</scope>
    <source>
        <strain evidence="26 27">SY3-13</strain>
    </source>
</reference>
<feature type="binding site" description="axial binding residue" evidence="22">
    <location>
        <position position="278"/>
    </location>
    <ligand>
        <name>heme c</name>
        <dbReference type="ChEBI" id="CHEBI:61717"/>
        <label>2</label>
    </ligand>
    <ligandPart>
        <name>Fe</name>
        <dbReference type="ChEBI" id="CHEBI:18248"/>
    </ligandPart>
</feature>
<keyword evidence="10" id="KW-0574">Periplasm</keyword>
<comment type="catalytic activity">
    <reaction evidence="18">
        <text>L-cysteinyl-[SoxY protein] + thiosulfate + 2 Fe(III)-[cytochrome c] = S-sulfosulfanyl-L-cysteinyl-[SoxY protein] + 2 Fe(II)-[cytochrome c] + 2 H(+)</text>
        <dbReference type="Rhea" id="RHEA:56720"/>
        <dbReference type="Rhea" id="RHEA-COMP:10350"/>
        <dbReference type="Rhea" id="RHEA-COMP:14328"/>
        <dbReference type="Rhea" id="RHEA-COMP:14399"/>
        <dbReference type="Rhea" id="RHEA-COMP:14691"/>
        <dbReference type="ChEBI" id="CHEBI:15378"/>
        <dbReference type="ChEBI" id="CHEBI:29033"/>
        <dbReference type="ChEBI" id="CHEBI:29034"/>
        <dbReference type="ChEBI" id="CHEBI:29950"/>
        <dbReference type="ChEBI" id="CHEBI:33542"/>
        <dbReference type="ChEBI" id="CHEBI:139321"/>
        <dbReference type="EC" id="2.8.5.2"/>
    </reaction>
</comment>
<evidence type="ECO:0000256" key="11">
    <source>
        <dbReference type="ARBA" id="ARBA00022982"/>
    </source>
</evidence>
<feature type="binding site" description="axial binding residue" evidence="22">
    <location>
        <position position="169"/>
    </location>
    <ligand>
        <name>heme c</name>
        <dbReference type="ChEBI" id="CHEBI:61717"/>
        <label>1</label>
    </ligand>
    <ligandPart>
        <name>Fe</name>
        <dbReference type="ChEBI" id="CHEBI:18248"/>
    </ligandPart>
</feature>
<proteinExistence type="inferred from homology"/>
<keyword evidence="9" id="KW-0732">Signal</keyword>
<dbReference type="GO" id="GO:0019417">
    <property type="term" value="P:sulfur oxidation"/>
    <property type="evidence" value="ECO:0007669"/>
    <property type="project" value="InterPro"/>
</dbReference>
<comment type="catalytic activity">
    <reaction evidence="19">
        <text>S-sulfanyl-L-cysteinyl-[SoxY protein] + thiosulfate + 2 Fe(III)-[cytochrome c] = S-(2-sulfodisulfanyl)-L-cysteinyl-[SoxY protein] + 2 Fe(II)-[cytochrome c] + 2 H(+)</text>
        <dbReference type="Rhea" id="RHEA:51224"/>
        <dbReference type="Rhea" id="RHEA-COMP:10350"/>
        <dbReference type="Rhea" id="RHEA-COMP:14399"/>
        <dbReference type="Rhea" id="RHEA-COMP:14689"/>
        <dbReference type="Rhea" id="RHEA-COMP:14690"/>
        <dbReference type="ChEBI" id="CHEBI:15378"/>
        <dbReference type="ChEBI" id="CHEBI:29033"/>
        <dbReference type="ChEBI" id="CHEBI:29034"/>
        <dbReference type="ChEBI" id="CHEBI:33542"/>
        <dbReference type="ChEBI" id="CHEBI:61963"/>
        <dbReference type="ChEBI" id="CHEBI:140664"/>
        <dbReference type="EC" id="2.8.5.2"/>
    </reaction>
</comment>
<dbReference type="InterPro" id="IPR036909">
    <property type="entry name" value="Cyt_c-like_dom_sf"/>
</dbReference>
<feature type="domain" description="Cytochrome c" evidence="25">
    <location>
        <begin position="111"/>
        <end position="197"/>
    </location>
</feature>
<comment type="cofactor">
    <cofactor evidence="21">
        <name>heme</name>
        <dbReference type="ChEBI" id="CHEBI:30413"/>
    </cofactor>
    <text evidence="21">Binds 2 heme groups per subunit.</text>
</comment>
<evidence type="ECO:0000256" key="15">
    <source>
        <dbReference type="ARBA" id="ARBA00030833"/>
    </source>
</evidence>
<gene>
    <name evidence="26" type="primary">soxA</name>
    <name evidence="26" type="ORF">CVT23_07250</name>
</gene>
<name>A0A2M9G392_9PROT</name>
<feature type="binding site" description="covalent" evidence="21">
    <location>
        <position position="131"/>
    </location>
    <ligand>
        <name>heme c</name>
        <dbReference type="ChEBI" id="CHEBI:61717"/>
        <label>1</label>
    </ligand>
</feature>
<dbReference type="NCBIfam" id="TIGR04484">
    <property type="entry name" value="thiosulf_SoxA"/>
    <property type="match status" value="1"/>
</dbReference>
<evidence type="ECO:0000256" key="24">
    <source>
        <dbReference type="SAM" id="Phobius"/>
    </source>
</evidence>
<evidence type="ECO:0000256" key="9">
    <source>
        <dbReference type="ARBA" id="ARBA00022729"/>
    </source>
</evidence>
<feature type="binding site" description="covalent" evidence="21">
    <location>
        <position position="233"/>
    </location>
    <ligand>
        <name>heme c</name>
        <dbReference type="ChEBI" id="CHEBI:61717"/>
        <label>2</label>
    </ligand>
</feature>
<comment type="similarity">
    <text evidence="13">Belongs to the SoxA family.</text>
</comment>
<keyword evidence="24" id="KW-0812">Transmembrane</keyword>
<evidence type="ECO:0000256" key="10">
    <source>
        <dbReference type="ARBA" id="ARBA00022764"/>
    </source>
</evidence>
<dbReference type="FunFam" id="1.10.760.10:FF:000030">
    <property type="entry name" value="L-cysteine S-thiosulfotransferase subunit SoxA"/>
    <property type="match status" value="1"/>
</dbReference>
<evidence type="ECO:0000313" key="27">
    <source>
        <dbReference type="Proteomes" id="UP000229498"/>
    </source>
</evidence>
<dbReference type="GO" id="GO:0020037">
    <property type="term" value="F:heme binding"/>
    <property type="evidence" value="ECO:0007669"/>
    <property type="project" value="InterPro"/>
</dbReference>
<evidence type="ECO:0000256" key="21">
    <source>
        <dbReference type="PIRSR" id="PIRSR038455-2"/>
    </source>
</evidence>
<feature type="binding site" description="axial binding residue" evidence="22">
    <location>
        <position position="237"/>
    </location>
    <ligand>
        <name>heme c</name>
        <dbReference type="ChEBI" id="CHEBI:61717"/>
        <label>2</label>
    </ligand>
    <ligandPart>
        <name>Fe</name>
        <dbReference type="ChEBI" id="CHEBI:18248"/>
    </ligandPart>
</feature>
<feature type="compositionally biased region" description="Basic residues" evidence="23">
    <location>
        <begin position="1"/>
        <end position="18"/>
    </location>
</feature>
<dbReference type="InterPro" id="IPR009056">
    <property type="entry name" value="Cyt_c-like_dom"/>
</dbReference>
<evidence type="ECO:0000313" key="26">
    <source>
        <dbReference type="EMBL" id="PJK30189.1"/>
    </source>
</evidence>
<dbReference type="GO" id="GO:0009055">
    <property type="term" value="F:electron transfer activity"/>
    <property type="evidence" value="ECO:0007669"/>
    <property type="project" value="InterPro"/>
</dbReference>
<keyword evidence="7" id="KW-0808">Transferase</keyword>
<dbReference type="GO" id="GO:0042597">
    <property type="term" value="C:periplasmic space"/>
    <property type="evidence" value="ECO:0007669"/>
    <property type="project" value="UniProtKB-SubCell"/>
</dbReference>
<evidence type="ECO:0000256" key="2">
    <source>
        <dbReference type="ARBA" id="ARBA00011530"/>
    </source>
</evidence>
<feature type="active site" description="Cysteine persulfide intermediate" evidence="20">
    <location>
        <position position="278"/>
    </location>
</feature>
<accession>A0A2M9G392</accession>
<evidence type="ECO:0000256" key="19">
    <source>
        <dbReference type="ARBA" id="ARBA00048423"/>
    </source>
</evidence>
<comment type="subcellular location">
    <subcellularLocation>
        <location evidence="1">Periplasm</location>
    </subcellularLocation>
</comment>
<evidence type="ECO:0000256" key="23">
    <source>
        <dbReference type="SAM" id="MobiDB-lite"/>
    </source>
</evidence>
<protein>
    <recommendedName>
        <fullName evidence="4">L-cysteine S-thiosulfotransferase subunit SoxA</fullName>
        <ecNumber evidence="3">2.8.5.2</ecNumber>
    </recommendedName>
    <alternativeName>
        <fullName evidence="16">Protein SoxA</fullName>
    </alternativeName>
    <alternativeName>
        <fullName evidence="17">SoxAX cytochrome complex subunit A</fullName>
    </alternativeName>
    <alternativeName>
        <fullName evidence="15">Sulfur oxidizing protein A</fullName>
    </alternativeName>
    <alternativeName>
        <fullName evidence="14">Thiosulfate-oxidizing multienzyme system protein SoxA</fullName>
    </alternativeName>
</protein>
<evidence type="ECO:0000256" key="22">
    <source>
        <dbReference type="PIRSR" id="PIRSR038455-3"/>
    </source>
</evidence>
<dbReference type="PIRSF" id="PIRSF038455">
    <property type="entry name" value="SoxA"/>
    <property type="match status" value="1"/>
</dbReference>
<feature type="region of interest" description="Disordered" evidence="23">
    <location>
        <begin position="1"/>
        <end position="26"/>
    </location>
</feature>
<feature type="binding site" description="covalent" evidence="21">
    <location>
        <position position="134"/>
    </location>
    <ligand>
        <name>heme c</name>
        <dbReference type="ChEBI" id="CHEBI:61717"/>
        <label>1</label>
    </ligand>
</feature>
<feature type="binding site" description="axial binding residue" evidence="22">
    <location>
        <position position="135"/>
    </location>
    <ligand>
        <name>heme c</name>
        <dbReference type="ChEBI" id="CHEBI:61717"/>
        <label>1</label>
    </ligand>
    <ligandPart>
        <name>Fe</name>
        <dbReference type="ChEBI" id="CHEBI:18248"/>
    </ligandPart>
</feature>
<dbReference type="EC" id="2.8.5.2" evidence="3"/>
<evidence type="ECO:0000256" key="17">
    <source>
        <dbReference type="ARBA" id="ARBA00032318"/>
    </source>
</evidence>
<dbReference type="Proteomes" id="UP000229498">
    <property type="component" value="Unassembled WGS sequence"/>
</dbReference>
<feature type="transmembrane region" description="Helical" evidence="24">
    <location>
        <begin position="36"/>
        <end position="56"/>
    </location>
</feature>
<keyword evidence="6 21" id="KW-0349">Heme</keyword>
<evidence type="ECO:0000256" key="18">
    <source>
        <dbReference type="ARBA" id="ARBA00048077"/>
    </source>
</evidence>
<dbReference type="EMBL" id="PHIG01000029">
    <property type="protein sequence ID" value="PJK30189.1"/>
    <property type="molecule type" value="Genomic_DNA"/>
</dbReference>
<keyword evidence="8 22" id="KW-0479">Metal-binding</keyword>
<keyword evidence="24" id="KW-1133">Transmembrane helix</keyword>
<dbReference type="GO" id="GO:0016740">
    <property type="term" value="F:transferase activity"/>
    <property type="evidence" value="ECO:0007669"/>
    <property type="project" value="UniProtKB-KW"/>
</dbReference>
<dbReference type="GO" id="GO:0046872">
    <property type="term" value="F:metal ion binding"/>
    <property type="evidence" value="ECO:0007669"/>
    <property type="project" value="UniProtKB-KW"/>
</dbReference>
<keyword evidence="24" id="KW-0472">Membrane</keyword>
<comment type="caution">
    <text evidence="26">The sequence shown here is derived from an EMBL/GenBank/DDBJ whole genome shotgun (WGS) entry which is preliminary data.</text>
</comment>
<feature type="binding site" description="covalent" evidence="21">
    <location>
        <position position="236"/>
    </location>
    <ligand>
        <name>heme c</name>
        <dbReference type="ChEBI" id="CHEBI:61717"/>
        <label>2</label>
    </ligand>
</feature>
<organism evidence="26 27">
    <name type="scientific">Minwuia thermotolerans</name>
    <dbReference type="NCBI Taxonomy" id="2056226"/>
    <lineage>
        <taxon>Bacteria</taxon>
        <taxon>Pseudomonadati</taxon>
        <taxon>Pseudomonadota</taxon>
        <taxon>Alphaproteobacteria</taxon>
        <taxon>Minwuiales</taxon>
        <taxon>Minwuiaceae</taxon>
        <taxon>Minwuia</taxon>
    </lineage>
</organism>
<evidence type="ECO:0000256" key="20">
    <source>
        <dbReference type="PIRSR" id="PIRSR038455-1"/>
    </source>
</evidence>
<dbReference type="Pfam" id="PF21342">
    <property type="entry name" value="SoxA-TsdA_cyt-c"/>
    <property type="match status" value="1"/>
</dbReference>
<keyword evidence="5" id="KW-0813">Transport</keyword>
<evidence type="ECO:0000259" key="25">
    <source>
        <dbReference type="PROSITE" id="PS51007"/>
    </source>
</evidence>
<dbReference type="OrthoDB" id="7916986at2"/>
<evidence type="ECO:0000256" key="6">
    <source>
        <dbReference type="ARBA" id="ARBA00022617"/>
    </source>
</evidence>
<comment type="subunit">
    <text evidence="2">Heterodimer of SoxA and SoxX.</text>
</comment>
<evidence type="ECO:0000256" key="5">
    <source>
        <dbReference type="ARBA" id="ARBA00022448"/>
    </source>
</evidence>
<dbReference type="InterPro" id="IPR025710">
    <property type="entry name" value="SoxA"/>
</dbReference>
<dbReference type="GO" id="GO:0070069">
    <property type="term" value="C:cytochrome complex"/>
    <property type="evidence" value="ECO:0007669"/>
    <property type="project" value="InterPro"/>
</dbReference>
<feature type="binding site" evidence="21">
    <location>
        <position position="274"/>
    </location>
    <ligand>
        <name>substrate</name>
    </ligand>
</feature>
<evidence type="ECO:0000256" key="12">
    <source>
        <dbReference type="ARBA" id="ARBA00023004"/>
    </source>
</evidence>
<dbReference type="AlphaFoldDB" id="A0A2M9G392"/>
<dbReference type="Gene3D" id="1.10.760.10">
    <property type="entry name" value="Cytochrome c-like domain"/>
    <property type="match status" value="2"/>
</dbReference>
<evidence type="ECO:0000256" key="4">
    <source>
        <dbReference type="ARBA" id="ARBA00019364"/>
    </source>
</evidence>
<evidence type="ECO:0000256" key="14">
    <source>
        <dbReference type="ARBA" id="ARBA00030174"/>
    </source>
</evidence>
<evidence type="ECO:0000256" key="3">
    <source>
        <dbReference type="ARBA" id="ARBA00012408"/>
    </source>
</evidence>
<evidence type="ECO:0000256" key="13">
    <source>
        <dbReference type="ARBA" id="ARBA00025746"/>
    </source>
</evidence>
<evidence type="ECO:0000256" key="7">
    <source>
        <dbReference type="ARBA" id="ARBA00022679"/>
    </source>
</evidence>
<keyword evidence="12 22" id="KW-0408">Iron</keyword>
<keyword evidence="11" id="KW-0249">Electron transport</keyword>
<sequence>MAPSTRTRRRSRSSKARGHIAPGTTQEETKVLKTKLIWAAVAAITAAGWLAAPAGAEPVNDDLVIDGEIHMTTRTKAAEGMPFDEVLSGWLFRTDETRMLEADSFQNPGMLYVERGEELWNKVEGEAGKSCASCHGDASKSMKGVGASYPKWDAEAGRPINVELQINNCREKNMKAEPYKFDAAEQKALTTFIKHQSLGDPLGIDLAAGDMQGWWEKGKDLYYKRTGQLNLACASCHEQYNGKYIRADHLSQGNVNGFPTYRLKQANMVSLHNRFRGCIRDTRAEFPAAFSDELMALEVYVTWRGTGLSVETPAVRQ</sequence>
<dbReference type="GO" id="GO:0016669">
    <property type="term" value="F:oxidoreductase activity, acting on a sulfur group of donors, cytochrome as acceptor"/>
    <property type="evidence" value="ECO:0007669"/>
    <property type="project" value="InterPro"/>
</dbReference>
<keyword evidence="27" id="KW-1185">Reference proteome</keyword>
<evidence type="ECO:0000256" key="8">
    <source>
        <dbReference type="ARBA" id="ARBA00022723"/>
    </source>
</evidence>
<evidence type="ECO:0000256" key="16">
    <source>
        <dbReference type="ARBA" id="ARBA00032236"/>
    </source>
</evidence>
<evidence type="ECO:0000256" key="1">
    <source>
        <dbReference type="ARBA" id="ARBA00004418"/>
    </source>
</evidence>
<dbReference type="SUPFAM" id="SSF46626">
    <property type="entry name" value="Cytochrome c"/>
    <property type="match status" value="2"/>
</dbReference>
<dbReference type="PROSITE" id="PS51007">
    <property type="entry name" value="CYTC"/>
    <property type="match status" value="1"/>
</dbReference>